<dbReference type="RefSeq" id="WP_013279036.1">
    <property type="nucleotide sequence ID" value="NC_014378.1"/>
</dbReference>
<dbReference type="Gene3D" id="1.20.120.30">
    <property type="entry name" value="Aspartate receptor, ligand-binding domain"/>
    <property type="match status" value="1"/>
</dbReference>
<keyword evidence="5" id="KW-1133">Transmembrane helix</keyword>
<evidence type="ECO:0000259" key="7">
    <source>
        <dbReference type="PROSITE" id="PS50885"/>
    </source>
</evidence>
<dbReference type="PROSITE" id="PS50885">
    <property type="entry name" value="HAMP"/>
    <property type="match status" value="1"/>
</dbReference>
<sequence>MRLNLRKKLLGGFGIVLILMIILGGVLFYSLNLIEDENRVLEQNMEQHSFFQEKELDHVVWVNQLSNTLLTEEKFEGELNPTECSFGNWYYSLLESERYDRLPAEVKEIIQNLEAPHKKLHQSAKEIKSIFAEYGYDSEEGRRLALEVYQTETLKQLDKIEHYFEQYQSYLTKQQNQARSTVERHTLFANRTGIILLIVTVIIGVIVALAINKRITYPIIKAEEFAEKIAAGDLDIDSLEVENDDEIGVLANSLNQMQANLQELVADLIDTIEELTAYSEELTASAQEGNATIETTNELIENISASIQQISAGAEEVASFANEADTKTESGSENIQDALESMADIRNSVEGTVDIIEELDAYSKEIGQIINLITDISEQTNLLALNAAIEAARAGEAGQGFSVVAEEIRQLAEETNEATERIAELINKTQQKADVGLEAVQEVETKVAKGQEIIDKTGDVFGEIKDNSKATALQIEDTADAAQQLAESSDEVNQAAQDIGNMSDEIAASSQELANMSQDLERLVNKFNV</sequence>
<dbReference type="eggNOG" id="COG0840">
    <property type="taxonomic scope" value="Bacteria"/>
</dbReference>
<dbReference type="Gene3D" id="1.10.287.950">
    <property type="entry name" value="Methyl-accepting chemotaxis protein"/>
    <property type="match status" value="1"/>
</dbReference>
<dbReference type="PRINTS" id="PR00260">
    <property type="entry name" value="CHEMTRNSDUCR"/>
</dbReference>
<dbReference type="Gene3D" id="6.10.340.10">
    <property type="match status" value="1"/>
</dbReference>
<dbReference type="Pfam" id="PF00672">
    <property type="entry name" value="HAMP"/>
    <property type="match status" value="1"/>
</dbReference>
<keyword evidence="4" id="KW-0175">Coiled coil</keyword>
<evidence type="ECO:0000256" key="1">
    <source>
        <dbReference type="ARBA" id="ARBA00023224"/>
    </source>
</evidence>
<dbReference type="AlphaFoldDB" id="D9QT93"/>
<dbReference type="GO" id="GO:0007165">
    <property type="term" value="P:signal transduction"/>
    <property type="evidence" value="ECO:0007669"/>
    <property type="project" value="UniProtKB-KW"/>
</dbReference>
<evidence type="ECO:0000256" key="5">
    <source>
        <dbReference type="SAM" id="Phobius"/>
    </source>
</evidence>
<feature type="transmembrane region" description="Helical" evidence="5">
    <location>
        <begin position="9"/>
        <end position="31"/>
    </location>
</feature>
<dbReference type="GO" id="GO:0004888">
    <property type="term" value="F:transmembrane signaling receptor activity"/>
    <property type="evidence" value="ECO:0007669"/>
    <property type="project" value="InterPro"/>
</dbReference>
<evidence type="ECO:0000259" key="6">
    <source>
        <dbReference type="PROSITE" id="PS50111"/>
    </source>
</evidence>
<keyword evidence="5" id="KW-0812">Transmembrane</keyword>
<dbReference type="PROSITE" id="PS50111">
    <property type="entry name" value="CHEMOTAXIS_TRANSDUC_2"/>
    <property type="match status" value="1"/>
</dbReference>
<reference evidence="8 9" key="1">
    <citation type="journal article" date="2010" name="Stand. Genomic Sci.">
        <title>Complete genome sequence of Acetohalobium arabaticum type strain (Z-7288).</title>
        <authorList>
            <person name="Sikorski J."/>
            <person name="Lapidus A."/>
            <person name="Chertkov O."/>
            <person name="Lucas S."/>
            <person name="Copeland A."/>
            <person name="Glavina Del Rio T."/>
            <person name="Nolan M."/>
            <person name="Tice H."/>
            <person name="Cheng J.F."/>
            <person name="Han C."/>
            <person name="Brambilla E."/>
            <person name="Pitluck S."/>
            <person name="Liolios K."/>
            <person name="Ivanova N."/>
            <person name="Mavromatis K."/>
            <person name="Mikhailova N."/>
            <person name="Pati A."/>
            <person name="Bruce D."/>
            <person name="Detter C."/>
            <person name="Tapia R."/>
            <person name="Goodwin L."/>
            <person name="Chen A."/>
            <person name="Palaniappan K."/>
            <person name="Land M."/>
            <person name="Hauser L."/>
            <person name="Chang Y.J."/>
            <person name="Jeffries C.D."/>
            <person name="Rohde M."/>
            <person name="Goker M."/>
            <person name="Spring S."/>
            <person name="Woyke T."/>
            <person name="Bristow J."/>
            <person name="Eisen J.A."/>
            <person name="Markowitz V."/>
            <person name="Hugenholtz P."/>
            <person name="Kyrpides N.C."/>
            <person name="Klenk H.P."/>
        </authorList>
    </citation>
    <scope>NUCLEOTIDE SEQUENCE [LARGE SCALE GENOMIC DNA]</scope>
    <source>
        <strain evidence="9">ATCC 49924 / DSM 5501 / Z-7288</strain>
    </source>
</reference>
<name>D9QT93_ACEAZ</name>
<dbReference type="GO" id="GO:0016020">
    <property type="term" value="C:membrane"/>
    <property type="evidence" value="ECO:0007669"/>
    <property type="project" value="InterPro"/>
</dbReference>
<protein>
    <submittedName>
        <fullName evidence="8">Methyl-accepting chemotaxis sensory transducer</fullName>
    </submittedName>
</protein>
<organism evidence="8 9">
    <name type="scientific">Acetohalobium arabaticum (strain ATCC 49924 / DSM 5501 / Z-7288)</name>
    <dbReference type="NCBI Taxonomy" id="574087"/>
    <lineage>
        <taxon>Bacteria</taxon>
        <taxon>Bacillati</taxon>
        <taxon>Bacillota</taxon>
        <taxon>Clostridia</taxon>
        <taxon>Halanaerobiales</taxon>
        <taxon>Halobacteroidaceae</taxon>
        <taxon>Acetohalobium</taxon>
    </lineage>
</organism>
<accession>D9QT93</accession>
<comment type="similarity">
    <text evidence="2">Belongs to the methyl-accepting chemotaxis (MCP) protein family.</text>
</comment>
<feature type="domain" description="Methyl-accepting transducer" evidence="6">
    <location>
        <begin position="264"/>
        <end position="500"/>
    </location>
</feature>
<dbReference type="GO" id="GO:0006935">
    <property type="term" value="P:chemotaxis"/>
    <property type="evidence" value="ECO:0007669"/>
    <property type="project" value="InterPro"/>
</dbReference>
<feature type="domain" description="HAMP" evidence="7">
    <location>
        <begin position="213"/>
        <end position="266"/>
    </location>
</feature>
<dbReference type="InterPro" id="IPR004090">
    <property type="entry name" value="Chemotax_Me-accpt_rcpt"/>
</dbReference>
<dbReference type="CDD" id="cd11386">
    <property type="entry name" value="MCP_signal"/>
    <property type="match status" value="1"/>
</dbReference>
<feature type="transmembrane region" description="Helical" evidence="5">
    <location>
        <begin position="193"/>
        <end position="211"/>
    </location>
</feature>
<dbReference type="CDD" id="cd06225">
    <property type="entry name" value="HAMP"/>
    <property type="match status" value="1"/>
</dbReference>
<dbReference type="PANTHER" id="PTHR32089:SF112">
    <property type="entry name" value="LYSOZYME-LIKE PROTEIN-RELATED"/>
    <property type="match status" value="1"/>
</dbReference>
<proteinExistence type="inferred from homology"/>
<dbReference type="STRING" id="574087.Acear_2103"/>
<dbReference type="HOGENOM" id="CLU_000445_107_21_9"/>
<keyword evidence="5" id="KW-0472">Membrane</keyword>
<dbReference type="Proteomes" id="UP000001661">
    <property type="component" value="Chromosome"/>
</dbReference>
<dbReference type="InterPro" id="IPR025991">
    <property type="entry name" value="Chemoreceptor_zinc-bind_dom"/>
</dbReference>
<dbReference type="KEGG" id="aar:Acear_2103"/>
<dbReference type="InterPro" id="IPR003660">
    <property type="entry name" value="HAMP_dom"/>
</dbReference>
<dbReference type="EMBL" id="CP002105">
    <property type="protein sequence ID" value="ADL13593.1"/>
    <property type="molecule type" value="Genomic_DNA"/>
</dbReference>
<gene>
    <name evidence="8" type="ordered locus">Acear_2103</name>
</gene>
<dbReference type="SUPFAM" id="SSF58104">
    <property type="entry name" value="Methyl-accepting chemotaxis protein (MCP) signaling domain"/>
    <property type="match status" value="1"/>
</dbReference>
<evidence type="ECO:0000313" key="8">
    <source>
        <dbReference type="EMBL" id="ADL13593.1"/>
    </source>
</evidence>
<dbReference type="Pfam" id="PF13682">
    <property type="entry name" value="CZB"/>
    <property type="match status" value="1"/>
</dbReference>
<dbReference type="Pfam" id="PF00015">
    <property type="entry name" value="MCPsignal"/>
    <property type="match status" value="1"/>
</dbReference>
<dbReference type="SMART" id="SM00304">
    <property type="entry name" value="HAMP"/>
    <property type="match status" value="2"/>
</dbReference>
<evidence type="ECO:0000256" key="3">
    <source>
        <dbReference type="PROSITE-ProRule" id="PRU00284"/>
    </source>
</evidence>
<dbReference type="InterPro" id="IPR004089">
    <property type="entry name" value="MCPsignal_dom"/>
</dbReference>
<dbReference type="SMART" id="SM00283">
    <property type="entry name" value="MA"/>
    <property type="match status" value="1"/>
</dbReference>
<keyword evidence="9" id="KW-1185">Reference proteome</keyword>
<keyword evidence="1 3" id="KW-0807">Transducer</keyword>
<evidence type="ECO:0000256" key="4">
    <source>
        <dbReference type="SAM" id="Coils"/>
    </source>
</evidence>
<feature type="coiled-coil region" evidence="4">
    <location>
        <begin position="485"/>
        <end position="526"/>
    </location>
</feature>
<dbReference type="PANTHER" id="PTHR32089">
    <property type="entry name" value="METHYL-ACCEPTING CHEMOTAXIS PROTEIN MCPB"/>
    <property type="match status" value="1"/>
</dbReference>
<evidence type="ECO:0000256" key="2">
    <source>
        <dbReference type="ARBA" id="ARBA00029447"/>
    </source>
</evidence>
<dbReference type="OrthoDB" id="9814363at2"/>
<evidence type="ECO:0000313" key="9">
    <source>
        <dbReference type="Proteomes" id="UP000001661"/>
    </source>
</evidence>
<feature type="coiled-coil region" evidence="4">
    <location>
        <begin position="254"/>
        <end position="281"/>
    </location>
</feature>